<dbReference type="NCBIfam" id="TIGR04549">
    <property type="entry name" value="LP_HExxH_w_tonB"/>
    <property type="match status" value="1"/>
</dbReference>
<dbReference type="SUPFAM" id="SSF55486">
    <property type="entry name" value="Metalloproteases ('zincins'), catalytic domain"/>
    <property type="match status" value="1"/>
</dbReference>
<dbReference type="EMBL" id="LSDK01000060">
    <property type="protein sequence ID" value="KXB76553.1"/>
    <property type="molecule type" value="Genomic_DNA"/>
</dbReference>
<dbReference type="AlphaFoldDB" id="A0A134B9C0"/>
<evidence type="ECO:0000256" key="1">
    <source>
        <dbReference type="SAM" id="SignalP"/>
    </source>
</evidence>
<accession>A0A134B9C0</accession>
<organism evidence="2 3">
    <name type="scientific">Porphyromonas somerae</name>
    <dbReference type="NCBI Taxonomy" id="322095"/>
    <lineage>
        <taxon>Bacteria</taxon>
        <taxon>Pseudomonadati</taxon>
        <taxon>Bacteroidota</taxon>
        <taxon>Bacteroidia</taxon>
        <taxon>Bacteroidales</taxon>
        <taxon>Porphyromonadaceae</taxon>
        <taxon>Porphyromonas</taxon>
    </lineage>
</organism>
<reference evidence="3" key="1">
    <citation type="submission" date="2016-01" db="EMBL/GenBank/DDBJ databases">
        <authorList>
            <person name="Mitreva M."/>
            <person name="Pepin K.H."/>
            <person name="Mihindukulasuriya K.A."/>
            <person name="Fulton R."/>
            <person name="Fronick C."/>
            <person name="O'Laughlin M."/>
            <person name="Miner T."/>
            <person name="Herter B."/>
            <person name="Rosa B.A."/>
            <person name="Cordes M."/>
            <person name="Tomlinson C."/>
            <person name="Wollam A."/>
            <person name="Palsikar V.B."/>
            <person name="Mardis E.R."/>
            <person name="Wilson R.K."/>
        </authorList>
    </citation>
    <scope>NUCLEOTIDE SEQUENCE [LARGE SCALE GENOMIC DNA]</scope>
    <source>
        <strain evidence="3">KA00683</strain>
    </source>
</reference>
<keyword evidence="1" id="KW-0732">Signal</keyword>
<dbReference type="STRING" id="322095.HMPREF3185_00923"/>
<gene>
    <name evidence="2" type="ORF">HMPREF3185_00923</name>
</gene>
<feature type="signal peptide" evidence="1">
    <location>
        <begin position="1"/>
        <end position="21"/>
    </location>
</feature>
<evidence type="ECO:0008006" key="4">
    <source>
        <dbReference type="Google" id="ProtNLM"/>
    </source>
</evidence>
<feature type="chain" id="PRO_5007462412" description="Lipoprotein" evidence="1">
    <location>
        <begin position="22"/>
        <end position="305"/>
    </location>
</feature>
<evidence type="ECO:0000313" key="3">
    <source>
        <dbReference type="Proteomes" id="UP000070224"/>
    </source>
</evidence>
<dbReference type="PROSITE" id="PS51257">
    <property type="entry name" value="PROKAR_LIPOPROTEIN"/>
    <property type="match status" value="1"/>
</dbReference>
<name>A0A134B9C0_9PORP</name>
<dbReference type="PATRIC" id="fig|322095.3.peg.912"/>
<dbReference type="InterPro" id="IPR030890">
    <property type="entry name" value="LP_HExxH_w_TonB"/>
</dbReference>
<comment type="caution">
    <text evidence="2">The sequence shown here is derived from an EMBL/GenBank/DDBJ whole genome shotgun (WGS) entry which is preliminary data.</text>
</comment>
<dbReference type="RefSeq" id="WP_060935297.1">
    <property type="nucleotide sequence ID" value="NZ_KQ960438.1"/>
</dbReference>
<evidence type="ECO:0000313" key="2">
    <source>
        <dbReference type="EMBL" id="KXB76553.1"/>
    </source>
</evidence>
<proteinExistence type="predicted"/>
<protein>
    <recommendedName>
        <fullName evidence="4">Lipoprotein</fullName>
    </recommendedName>
</protein>
<dbReference type="OrthoDB" id="1113652at2"/>
<dbReference type="Gene3D" id="3.40.390.70">
    <property type="match status" value="1"/>
</dbReference>
<dbReference type="Pfam" id="PF15890">
    <property type="entry name" value="Peptidase_Mx1"/>
    <property type="match status" value="1"/>
</dbReference>
<dbReference type="Proteomes" id="UP000070224">
    <property type="component" value="Unassembled WGS sequence"/>
</dbReference>
<keyword evidence="3" id="KW-1185">Reference proteome</keyword>
<sequence length="305" mass="35043">MKKLFLPLAALALTGLMGCDADIDSVQPSRQVVASTTVSSLPRLDRYIQQAFAKKYNVDIAYRYDDKVTDRRYLLAPVKEEKALEYLNLIDYMFFQVYEASTPEGYLQTHTIKYLNLFGSSGYAIDRRMAGAAPQGMIWIYNINELNTQYTGTVRSDYISVLFHESAHTLHEERAYPPEFDKLSALEYQKQDAFSYWWRTGQNASYAGFVSDYASTDADEDFAELFAYYILDSDSEWADRLKGAEGKNRSDAKYTGREIIEKKVAIMKEYLRSEYSADLDKIRAEAQKRLPLVASMDFTKYPNGY</sequence>